<reference evidence="2" key="1">
    <citation type="journal article" date="2005" name="Nature">
        <title>Sequencing of Aspergillus nidulans and comparative analysis with A. fumigatus and A. oryzae.</title>
        <authorList>
            <person name="Galagan J.E."/>
            <person name="Calvo S.E."/>
            <person name="Cuomo C."/>
            <person name="Ma L.J."/>
            <person name="Wortman J.R."/>
            <person name="Batzoglou S."/>
            <person name="Lee S.I."/>
            <person name="Basturkmen M."/>
            <person name="Spevak C.C."/>
            <person name="Clutterbuck J."/>
            <person name="Kapitonov V."/>
            <person name="Jurka J."/>
            <person name="Scazzocchio C."/>
            <person name="Farman M."/>
            <person name="Butler J."/>
            <person name="Purcell S."/>
            <person name="Harris S."/>
            <person name="Braus G.H."/>
            <person name="Draht O."/>
            <person name="Busch S."/>
            <person name="D'Enfert C."/>
            <person name="Bouchier C."/>
            <person name="Goldman G.H."/>
            <person name="Bell-Pedersen D."/>
            <person name="Griffiths-Jones S."/>
            <person name="Doonan J.H."/>
            <person name="Yu J."/>
            <person name="Vienken K."/>
            <person name="Pain A."/>
            <person name="Freitag M."/>
            <person name="Selker E.U."/>
            <person name="Archer D.B."/>
            <person name="Penalva M.A."/>
            <person name="Oakley B.R."/>
            <person name="Momany M."/>
            <person name="Tanaka T."/>
            <person name="Kumagai T."/>
            <person name="Asai K."/>
            <person name="Machida M."/>
            <person name="Nierman W.C."/>
            <person name="Denning D.W."/>
            <person name="Caddick M."/>
            <person name="Hynes M."/>
            <person name="Paoletti M."/>
            <person name="Fischer R."/>
            <person name="Miller B."/>
            <person name="Dyer P."/>
            <person name="Sachs M.S."/>
            <person name="Osmani S.A."/>
            <person name="Birren B.W."/>
        </authorList>
    </citation>
    <scope>NUCLEOTIDE SEQUENCE [LARGE SCALE GENOMIC DNA]</scope>
    <source>
        <strain evidence="2">FGSC A4 / ATCC 38163 / CBS 112.46 / NRRL 194 / M139</strain>
    </source>
</reference>
<dbReference type="HOGENOM" id="CLU_3436834_0_0_1"/>
<protein>
    <submittedName>
        <fullName evidence="1">Uncharacterized protein</fullName>
    </submittedName>
</protein>
<accession>C8V558</accession>
<dbReference type="Proteomes" id="UP000000560">
    <property type="component" value="Chromosome II"/>
</dbReference>
<evidence type="ECO:0000313" key="1">
    <source>
        <dbReference type="EMBL" id="CBF76062.1"/>
    </source>
</evidence>
<proteinExistence type="predicted"/>
<organism evidence="1 2">
    <name type="scientific">Emericella nidulans (strain FGSC A4 / ATCC 38163 / CBS 112.46 / NRRL 194 / M139)</name>
    <name type="common">Aspergillus nidulans</name>
    <dbReference type="NCBI Taxonomy" id="227321"/>
    <lineage>
        <taxon>Eukaryota</taxon>
        <taxon>Fungi</taxon>
        <taxon>Dikarya</taxon>
        <taxon>Ascomycota</taxon>
        <taxon>Pezizomycotina</taxon>
        <taxon>Eurotiomycetes</taxon>
        <taxon>Eurotiomycetidae</taxon>
        <taxon>Eurotiales</taxon>
        <taxon>Aspergillaceae</taxon>
        <taxon>Aspergillus</taxon>
        <taxon>Aspergillus subgen. Nidulantes</taxon>
    </lineage>
</organism>
<evidence type="ECO:0000313" key="2">
    <source>
        <dbReference type="Proteomes" id="UP000000560"/>
    </source>
</evidence>
<dbReference type="InParanoid" id="Q5B7J7"/>
<gene>
    <name evidence="1" type="ORF">ANIA_03483</name>
</gene>
<keyword evidence="2" id="KW-1185">Reference proteome</keyword>
<name>Q5B7J7_EMENI</name>
<reference evidence="2" key="2">
    <citation type="journal article" date="2009" name="Fungal Genet. Biol.">
        <title>The 2008 update of the Aspergillus nidulans genome annotation: a community effort.</title>
        <authorList>
            <person name="Wortman J.R."/>
            <person name="Gilsenan J.M."/>
            <person name="Joardar V."/>
            <person name="Deegan J."/>
            <person name="Clutterbuck J."/>
            <person name="Andersen M.R."/>
            <person name="Archer D."/>
            <person name="Bencina M."/>
            <person name="Braus G."/>
            <person name="Coutinho P."/>
            <person name="von Dohren H."/>
            <person name="Doonan J."/>
            <person name="Driessen A.J."/>
            <person name="Durek P."/>
            <person name="Espeso E."/>
            <person name="Fekete E."/>
            <person name="Flipphi M."/>
            <person name="Estrada C.G."/>
            <person name="Geysens S."/>
            <person name="Goldman G."/>
            <person name="de Groot P.W."/>
            <person name="Hansen K."/>
            <person name="Harris S.D."/>
            <person name="Heinekamp T."/>
            <person name="Helmstaedt K."/>
            <person name="Henrissat B."/>
            <person name="Hofmann G."/>
            <person name="Homan T."/>
            <person name="Horio T."/>
            <person name="Horiuchi H."/>
            <person name="James S."/>
            <person name="Jones M."/>
            <person name="Karaffa L."/>
            <person name="Karanyi Z."/>
            <person name="Kato M."/>
            <person name="Keller N."/>
            <person name="Kelly D.E."/>
            <person name="Kiel J.A."/>
            <person name="Kim J.M."/>
            <person name="van der Klei I.J."/>
            <person name="Klis F.M."/>
            <person name="Kovalchuk A."/>
            <person name="Krasevec N."/>
            <person name="Kubicek C.P."/>
            <person name="Liu B."/>
            <person name="Maccabe A."/>
            <person name="Meyer V."/>
            <person name="Mirabito P."/>
            <person name="Miskei M."/>
            <person name="Mos M."/>
            <person name="Mullins J."/>
            <person name="Nelson D.R."/>
            <person name="Nielsen J."/>
            <person name="Oakley B.R."/>
            <person name="Osmani S.A."/>
            <person name="Pakula T."/>
            <person name="Paszewski A."/>
            <person name="Paulsen I."/>
            <person name="Pilsyk S."/>
            <person name="Pocsi I."/>
            <person name="Punt P.J."/>
            <person name="Ram A.F."/>
            <person name="Ren Q."/>
            <person name="Robellet X."/>
            <person name="Robson G."/>
            <person name="Seiboth B."/>
            <person name="van Solingen P."/>
            <person name="Specht T."/>
            <person name="Sun J."/>
            <person name="Taheri-Talesh N."/>
            <person name="Takeshita N."/>
            <person name="Ussery D."/>
            <person name="vanKuyk P.A."/>
            <person name="Visser H."/>
            <person name="van de Vondervoort P.J."/>
            <person name="de Vries R.P."/>
            <person name="Walton J."/>
            <person name="Xiang X."/>
            <person name="Xiong Y."/>
            <person name="Zeng A.P."/>
            <person name="Brandt B.W."/>
            <person name="Cornell M.J."/>
            <person name="van den Hondel C.A."/>
            <person name="Visser J."/>
            <person name="Oliver S.G."/>
            <person name="Turner G."/>
        </authorList>
    </citation>
    <scope>GENOME REANNOTATION</scope>
    <source>
        <strain evidence="2">FGSC A4 / ATCC 38163 / CBS 112.46 / NRRL 194 / M139</strain>
    </source>
</reference>
<dbReference type="EMBL" id="BN001302">
    <property type="protein sequence ID" value="CBF76062.1"/>
    <property type="molecule type" value="Genomic_DNA"/>
</dbReference>
<accession>Q5B7J7</accession>
<sequence length="12" mass="1237">MDLSGICLKVAS</sequence>